<dbReference type="SUPFAM" id="SSF55103">
    <property type="entry name" value="FAD-linked oxidases, C-terminal domain"/>
    <property type="match status" value="1"/>
</dbReference>
<dbReference type="InterPro" id="IPR036318">
    <property type="entry name" value="FAD-bd_PCMH-like_sf"/>
</dbReference>
<dbReference type="InterPro" id="IPR016166">
    <property type="entry name" value="FAD-bd_PCMH"/>
</dbReference>
<evidence type="ECO:0000256" key="1">
    <source>
        <dbReference type="ARBA" id="ARBA00001974"/>
    </source>
</evidence>
<keyword evidence="4" id="KW-0274">FAD</keyword>
<dbReference type="Gene3D" id="3.30.465.10">
    <property type="match status" value="1"/>
</dbReference>
<evidence type="ECO:0000256" key="3">
    <source>
        <dbReference type="ARBA" id="ARBA00022630"/>
    </source>
</evidence>
<dbReference type="EMBL" id="JACGWZ010000005">
    <property type="protein sequence ID" value="MBA8826475.1"/>
    <property type="molecule type" value="Genomic_DNA"/>
</dbReference>
<feature type="region of interest" description="Disordered" evidence="6">
    <location>
        <begin position="1"/>
        <end position="29"/>
    </location>
</feature>
<comment type="caution">
    <text evidence="8">The sequence shown here is derived from an EMBL/GenBank/DDBJ whole genome shotgun (WGS) entry which is preliminary data.</text>
</comment>
<dbReference type="InterPro" id="IPR016171">
    <property type="entry name" value="Vanillyl_alc_oxidase_C-sub2"/>
</dbReference>
<evidence type="ECO:0000256" key="5">
    <source>
        <dbReference type="ARBA" id="ARBA00023002"/>
    </source>
</evidence>
<dbReference type="AlphaFoldDB" id="A0A839E3W2"/>
<dbReference type="Pfam" id="PF02913">
    <property type="entry name" value="FAD-oxidase_C"/>
    <property type="match status" value="1"/>
</dbReference>
<dbReference type="FunFam" id="3.30.70.2740:FF:000001">
    <property type="entry name" value="D-lactate dehydrogenase mitochondrial"/>
    <property type="match status" value="1"/>
</dbReference>
<dbReference type="Pfam" id="PF01565">
    <property type="entry name" value="FAD_binding_4"/>
    <property type="match status" value="1"/>
</dbReference>
<reference evidence="8 9" key="1">
    <citation type="submission" date="2020-07" db="EMBL/GenBank/DDBJ databases">
        <title>Sequencing the genomes of 1000 actinobacteria strains.</title>
        <authorList>
            <person name="Klenk H.-P."/>
        </authorList>
    </citation>
    <scope>NUCLEOTIDE SEQUENCE [LARGE SCALE GENOMIC DNA]</scope>
    <source>
        <strain evidence="8 9">DSM 45975</strain>
    </source>
</reference>
<comment type="cofactor">
    <cofactor evidence="1">
        <name>FAD</name>
        <dbReference type="ChEBI" id="CHEBI:57692"/>
    </cofactor>
</comment>
<dbReference type="PANTHER" id="PTHR42934:SF2">
    <property type="entry name" value="GLYCOLATE OXIDASE SUBUNIT GLCD"/>
    <property type="match status" value="1"/>
</dbReference>
<dbReference type="PROSITE" id="PS51387">
    <property type="entry name" value="FAD_PCMH"/>
    <property type="match status" value="1"/>
</dbReference>
<comment type="similarity">
    <text evidence="2">Belongs to the FAD-binding oxidoreductase/transferase type 4 family.</text>
</comment>
<evidence type="ECO:0000256" key="4">
    <source>
        <dbReference type="ARBA" id="ARBA00022827"/>
    </source>
</evidence>
<dbReference type="Gene3D" id="1.10.45.10">
    <property type="entry name" value="Vanillyl-alcohol Oxidase, Chain A, domain 4"/>
    <property type="match status" value="1"/>
</dbReference>
<keyword evidence="9" id="KW-1185">Reference proteome</keyword>
<dbReference type="InterPro" id="IPR051914">
    <property type="entry name" value="FAD-linked_OxidoTrans_Type4"/>
</dbReference>
<dbReference type="InterPro" id="IPR004113">
    <property type="entry name" value="FAD-bd_oxidored_4_C"/>
</dbReference>
<keyword evidence="3" id="KW-0285">Flavoprotein</keyword>
<accession>A0A839E3W2</accession>
<feature type="domain" description="FAD-binding PCMH-type" evidence="7">
    <location>
        <begin position="61"/>
        <end position="240"/>
    </location>
</feature>
<name>A0A839E3W2_9PSEU</name>
<evidence type="ECO:0000259" key="7">
    <source>
        <dbReference type="PROSITE" id="PS51387"/>
    </source>
</evidence>
<dbReference type="EC" id="1.1.3.15" evidence="8"/>
<organism evidence="8 9">
    <name type="scientific">Halosaccharopolyspora lacisalsi</name>
    <dbReference type="NCBI Taxonomy" id="1000566"/>
    <lineage>
        <taxon>Bacteria</taxon>
        <taxon>Bacillati</taxon>
        <taxon>Actinomycetota</taxon>
        <taxon>Actinomycetes</taxon>
        <taxon>Pseudonocardiales</taxon>
        <taxon>Pseudonocardiaceae</taxon>
        <taxon>Halosaccharopolyspora</taxon>
    </lineage>
</organism>
<dbReference type="PANTHER" id="PTHR42934">
    <property type="entry name" value="GLYCOLATE OXIDASE SUBUNIT GLCD"/>
    <property type="match status" value="1"/>
</dbReference>
<evidence type="ECO:0000256" key="2">
    <source>
        <dbReference type="ARBA" id="ARBA00008000"/>
    </source>
</evidence>
<dbReference type="InterPro" id="IPR016169">
    <property type="entry name" value="FAD-bd_PCMH_sub2"/>
</dbReference>
<evidence type="ECO:0000313" key="8">
    <source>
        <dbReference type="EMBL" id="MBA8826475.1"/>
    </source>
</evidence>
<dbReference type="Gene3D" id="3.30.70.2740">
    <property type="match status" value="1"/>
</dbReference>
<keyword evidence="5 8" id="KW-0560">Oxidoreductase</keyword>
<dbReference type="SUPFAM" id="SSF56176">
    <property type="entry name" value="FAD-binding/transporter-associated domain-like"/>
    <property type="match status" value="1"/>
</dbReference>
<gene>
    <name evidence="8" type="ORF">FHX42_003851</name>
</gene>
<proteinExistence type="inferred from homology"/>
<dbReference type="GO" id="GO:0003973">
    <property type="term" value="F:(S)-2-hydroxy-acid oxidase activity"/>
    <property type="evidence" value="ECO:0007669"/>
    <property type="project" value="UniProtKB-EC"/>
</dbReference>
<protein>
    <submittedName>
        <fullName evidence="8">Glycolate oxidase</fullName>
        <ecNumber evidence="8">1.1.3.15</ecNumber>
    </submittedName>
</protein>
<dbReference type="FunFam" id="1.10.45.10:FF:000001">
    <property type="entry name" value="D-lactate dehydrogenase mitochondrial"/>
    <property type="match status" value="1"/>
</dbReference>
<sequence length="481" mass="50578">MGHPDVRAVPDANESEVDTGEEERMSESAIRELRARLPDGAVLTDPDSTETYRRDEADFCVAGTPLAVVRPESTEQVQHVMRVAAEHDLPVVPQGARSGLSGAADAVDGGLVLSLSRMDRILDIDPVDQVAVVEPGVINSALSKAVAEHGLSYPPDPSSWEMSTLGGNLATNAGGLCCVKYGVTADFVRGLEVVLADGQVLSTGRRSAKGVAGYDLTRLLVGSEGTLGVITKATLGLRPAPEPGLTAAAVFAAAEPALRAVNRIVAEGLQPSMLEFLDGTTVRAIQDYRDMGLPPDAGAMVLAQSDRGGRSADDVAAIGRICAEEGALEVAEAADTAESEMLWQSRRMVNAAIRCLGATLIDDVSVPRSRLVELLDGVRRIAEQHDVLVSCPGHVGDGNMHPTVIFDRADDAAVARAEAAFDAVMRLGLDLGGTITGEHGVGLLKRRWLEHELGPLGTELHRSIKAAFDPRGILNPGKVLA</sequence>
<dbReference type="GO" id="GO:0071949">
    <property type="term" value="F:FAD binding"/>
    <property type="evidence" value="ECO:0007669"/>
    <property type="project" value="InterPro"/>
</dbReference>
<evidence type="ECO:0000256" key="6">
    <source>
        <dbReference type="SAM" id="MobiDB-lite"/>
    </source>
</evidence>
<dbReference type="Proteomes" id="UP000569329">
    <property type="component" value="Unassembled WGS sequence"/>
</dbReference>
<dbReference type="InterPro" id="IPR016164">
    <property type="entry name" value="FAD-linked_Oxase-like_C"/>
</dbReference>
<dbReference type="InterPro" id="IPR006094">
    <property type="entry name" value="Oxid_FAD_bind_N"/>
</dbReference>
<evidence type="ECO:0000313" key="9">
    <source>
        <dbReference type="Proteomes" id="UP000569329"/>
    </source>
</evidence>